<evidence type="ECO:0000313" key="1">
    <source>
        <dbReference type="EMBL" id="CAD1546540.1"/>
    </source>
</evidence>
<gene>
    <name evidence="1" type="ORF">BBRV_LOCUS41827</name>
</gene>
<proteinExistence type="predicted"/>
<sequence length="208" mass="24129">MLGASIHNACGAASFTITELGGRIGLHYERMHRTRFVKGTWKLVTFIDLRHFEMKKPETDWTVSSSYRYICSLNQYKNRCDKLFDQQSLSTRCHLARSYLQHIQALSVATIKREMTGSRTVERSVPFGFVGTIVKHLFGTLDEDDAKYYNAEIDQLYANQAHISRLIDNETHMIRSGFHTFREQIGFLREKTEALDKHMMEISEVVKN</sequence>
<protein>
    <submittedName>
        <fullName evidence="1">Uncharacterized protein</fullName>
    </submittedName>
</protein>
<dbReference type="Pfam" id="PF12259">
    <property type="entry name" value="Baculo_F"/>
    <property type="match status" value="1"/>
</dbReference>
<accession>A0A6V7J333</accession>
<dbReference type="AlphaFoldDB" id="A0A6V7J333"/>
<name>A0A6V7J333_9HYME</name>
<organism evidence="1">
    <name type="scientific">Bracon brevicornis</name>
    <dbReference type="NCBI Taxonomy" id="1563983"/>
    <lineage>
        <taxon>Eukaryota</taxon>
        <taxon>Metazoa</taxon>
        <taxon>Ecdysozoa</taxon>
        <taxon>Arthropoda</taxon>
        <taxon>Hexapoda</taxon>
        <taxon>Insecta</taxon>
        <taxon>Pterygota</taxon>
        <taxon>Neoptera</taxon>
        <taxon>Endopterygota</taxon>
        <taxon>Hymenoptera</taxon>
        <taxon>Apocrita</taxon>
        <taxon>Ichneumonoidea</taxon>
        <taxon>Braconidae</taxon>
        <taxon>Braconinae</taxon>
        <taxon>Bracon</taxon>
    </lineage>
</organism>
<dbReference type="InterPro" id="IPR022048">
    <property type="entry name" value="Envelope_fusion-like"/>
</dbReference>
<reference evidence="1" key="1">
    <citation type="submission" date="2020-07" db="EMBL/GenBank/DDBJ databases">
        <authorList>
            <person name="Ferguson B K."/>
        </authorList>
    </citation>
    <scope>NUCLEOTIDE SEQUENCE</scope>
    <source>
        <strain evidence="1">L06</strain>
    </source>
</reference>
<dbReference type="EMBL" id="CADCXW020000014">
    <property type="protein sequence ID" value="CAD1546540.1"/>
    <property type="molecule type" value="Genomic_DNA"/>
</dbReference>